<dbReference type="InterPro" id="IPR039426">
    <property type="entry name" value="TonB-dep_rcpt-like"/>
</dbReference>
<name>A0A177G9Y9_9PROT</name>
<gene>
    <name evidence="14" type="ORF">Amal_02837</name>
</gene>
<keyword evidence="2 8" id="KW-0813">Transport</keyword>
<evidence type="ECO:0000256" key="5">
    <source>
        <dbReference type="ARBA" id="ARBA00023077"/>
    </source>
</evidence>
<dbReference type="SUPFAM" id="SSF56935">
    <property type="entry name" value="Porins"/>
    <property type="match status" value="1"/>
</dbReference>
<feature type="signal peptide" evidence="11">
    <location>
        <begin position="1"/>
        <end position="26"/>
    </location>
</feature>
<evidence type="ECO:0000256" key="1">
    <source>
        <dbReference type="ARBA" id="ARBA00004571"/>
    </source>
</evidence>
<keyword evidence="5 9" id="KW-0798">TonB box</keyword>
<dbReference type="Proteomes" id="UP000077349">
    <property type="component" value="Unassembled WGS sequence"/>
</dbReference>
<dbReference type="InterPro" id="IPR037066">
    <property type="entry name" value="Plug_dom_sf"/>
</dbReference>
<feature type="domain" description="TonB-dependent receptor plug" evidence="13">
    <location>
        <begin position="99"/>
        <end position="194"/>
    </location>
</feature>
<evidence type="ECO:0000313" key="15">
    <source>
        <dbReference type="Proteomes" id="UP000077349"/>
    </source>
</evidence>
<evidence type="ECO:0000256" key="7">
    <source>
        <dbReference type="ARBA" id="ARBA00023237"/>
    </source>
</evidence>
<evidence type="ECO:0000256" key="2">
    <source>
        <dbReference type="ARBA" id="ARBA00022448"/>
    </source>
</evidence>
<evidence type="ECO:0000256" key="3">
    <source>
        <dbReference type="ARBA" id="ARBA00022452"/>
    </source>
</evidence>
<comment type="subcellular location">
    <subcellularLocation>
        <location evidence="1 8">Cell outer membrane</location>
        <topology evidence="1 8">Multi-pass membrane protein</topology>
    </subcellularLocation>
</comment>
<reference evidence="14 15" key="1">
    <citation type="submission" date="2016-03" db="EMBL/GenBank/DDBJ databases">
        <title>Draft genome sequence of Acetobacter malorum CECT 7742, a strain isolated from strawberry vinegar.</title>
        <authorList>
            <person name="Sainz F."/>
            <person name="Mas A."/>
            <person name="Torija M.J."/>
        </authorList>
    </citation>
    <scope>NUCLEOTIDE SEQUENCE [LARGE SCALE GENOMIC DNA]</scope>
    <source>
        <strain evidence="14 15">CECT 7742</strain>
    </source>
</reference>
<evidence type="ECO:0000256" key="11">
    <source>
        <dbReference type="SAM" id="SignalP"/>
    </source>
</evidence>
<evidence type="ECO:0000259" key="13">
    <source>
        <dbReference type="Pfam" id="PF07715"/>
    </source>
</evidence>
<keyword evidence="6 8" id="KW-0472">Membrane</keyword>
<dbReference type="GO" id="GO:0009279">
    <property type="term" value="C:cell outer membrane"/>
    <property type="evidence" value="ECO:0007669"/>
    <property type="project" value="UniProtKB-SubCell"/>
</dbReference>
<accession>A0A177G9Y9</accession>
<feature type="domain" description="TonB-dependent receptor-like beta-barrel" evidence="12">
    <location>
        <begin position="291"/>
        <end position="769"/>
    </location>
</feature>
<keyword evidence="3 8" id="KW-1134">Transmembrane beta strand</keyword>
<keyword evidence="4 8" id="KW-0812">Transmembrane</keyword>
<dbReference type="STRING" id="178901.AmDm5_2895"/>
<keyword evidence="14" id="KW-0675">Receptor</keyword>
<organism evidence="14 15">
    <name type="scientific">Acetobacter malorum</name>
    <dbReference type="NCBI Taxonomy" id="178901"/>
    <lineage>
        <taxon>Bacteria</taxon>
        <taxon>Pseudomonadati</taxon>
        <taxon>Pseudomonadota</taxon>
        <taxon>Alphaproteobacteria</taxon>
        <taxon>Acetobacterales</taxon>
        <taxon>Acetobacteraceae</taxon>
        <taxon>Acetobacter</taxon>
    </lineage>
</organism>
<dbReference type="eggNOG" id="COG4772">
    <property type="taxonomic scope" value="Bacteria"/>
</dbReference>
<protein>
    <submittedName>
        <fullName evidence="14">TonB-dependent receptor</fullName>
    </submittedName>
</protein>
<proteinExistence type="inferred from homology"/>
<evidence type="ECO:0000256" key="9">
    <source>
        <dbReference type="RuleBase" id="RU003357"/>
    </source>
</evidence>
<comment type="similarity">
    <text evidence="8 9">Belongs to the TonB-dependent receptor family.</text>
</comment>
<feature type="chain" id="PRO_5008061739" evidence="11">
    <location>
        <begin position="27"/>
        <end position="819"/>
    </location>
</feature>
<sequence length="819" mass="88694">MSLPFIRTCSVTLLAGTALASVAAHAAPSSHTSQASSPAPSGGRPASAAPGKTAASAAPAVKNPPHDTTAAGRVEEVSVSGSGRSARTRSPGGGLMRVETAAKAVQSVTRDFIAKQMPSANVQQLIAMLPSVNVSQQDAAGLYSGQVNVRGFDQSEVGWTLDGAPLNDIGGGQFYANEVLESEDLENISLQPGSVDIHSPVVNASAGLTSMTMTNPTTKAGGLLDASFGSFDTFREFLRLNSGYIGNSGIRAMFAFSHTKGNQWRGPGQAEKFHYDFKAVKDFKNGSHTGLTVSYNDQINDSYLNPSLPNYLKSGYSNNYAADYTGVSSGANYYRLHVNPFRNVVAVLPTHIVVSPKITIDDSLYFWHGIGNGTGAGLVNASTGLGNQSVALDLNGASRALALTPSNQEQFRTGNTLSLHYKPDRHHDLSIGWWYEYSNELQFSPYGRVNQETGEPANIWGTSSILQTTTGQDYNVRNFLTLTQVNMLFIGDEMKYFNDRLKITLGFKEAMVTRRTYNYTPGTTYNRNLHSAEPLPQVGLSWNFDRKNQIFVSGSTNFKMPSNTSLVDYYGTGKTQTQRGGASNPEYTIEEELGYRYNGDVIIGSVSFFNYNLSNRQQSLNYYLGGTANGASYSQTVNAGGQTTRGVDVQLGTRPIWHHLRPYVTFEYLHSTIDNNIAATTTNGTSDFLRTKGKTAIRSPHEMAGIGIDYDDGSFWFSGQIKYVGKQYATFMNDNAIPQYITNNIGMGYRFHNVGFMKSPQIQLNMQNLTGAKFRSGVYGFTTNANATKGVFGGTIAGSAPSYYLQVPFSAMVTLSTGF</sequence>
<dbReference type="Gene3D" id="2.170.130.10">
    <property type="entry name" value="TonB-dependent receptor, plug domain"/>
    <property type="match status" value="1"/>
</dbReference>
<dbReference type="Pfam" id="PF00593">
    <property type="entry name" value="TonB_dep_Rec_b-barrel"/>
    <property type="match status" value="1"/>
</dbReference>
<evidence type="ECO:0000256" key="6">
    <source>
        <dbReference type="ARBA" id="ARBA00023136"/>
    </source>
</evidence>
<feature type="compositionally biased region" description="Low complexity" evidence="10">
    <location>
        <begin position="77"/>
        <end position="90"/>
    </location>
</feature>
<evidence type="ECO:0000256" key="8">
    <source>
        <dbReference type="PROSITE-ProRule" id="PRU01360"/>
    </source>
</evidence>
<dbReference type="InterPro" id="IPR000531">
    <property type="entry name" value="Beta-barrel_TonB"/>
</dbReference>
<evidence type="ECO:0000259" key="12">
    <source>
        <dbReference type="Pfam" id="PF00593"/>
    </source>
</evidence>
<dbReference type="AlphaFoldDB" id="A0A177G9Y9"/>
<dbReference type="PROSITE" id="PS52016">
    <property type="entry name" value="TONB_DEPENDENT_REC_3"/>
    <property type="match status" value="1"/>
</dbReference>
<dbReference type="PATRIC" id="fig|178901.16.peg.3022"/>
<evidence type="ECO:0000256" key="4">
    <source>
        <dbReference type="ARBA" id="ARBA00022692"/>
    </source>
</evidence>
<dbReference type="InterPro" id="IPR012910">
    <property type="entry name" value="Plug_dom"/>
</dbReference>
<dbReference type="EMBL" id="LVHD01000018">
    <property type="protein sequence ID" value="OAG77059.1"/>
    <property type="molecule type" value="Genomic_DNA"/>
</dbReference>
<feature type="region of interest" description="Disordered" evidence="10">
    <location>
        <begin position="30"/>
        <end position="95"/>
    </location>
</feature>
<evidence type="ECO:0000313" key="14">
    <source>
        <dbReference type="EMBL" id="OAG77059.1"/>
    </source>
</evidence>
<dbReference type="Gene3D" id="2.40.170.20">
    <property type="entry name" value="TonB-dependent receptor, beta-barrel domain"/>
    <property type="match status" value="1"/>
</dbReference>
<dbReference type="InterPro" id="IPR036942">
    <property type="entry name" value="Beta-barrel_TonB_sf"/>
</dbReference>
<dbReference type="Pfam" id="PF07715">
    <property type="entry name" value="Plug"/>
    <property type="match status" value="1"/>
</dbReference>
<keyword evidence="11" id="KW-0732">Signal</keyword>
<evidence type="ECO:0000256" key="10">
    <source>
        <dbReference type="SAM" id="MobiDB-lite"/>
    </source>
</evidence>
<feature type="compositionally biased region" description="Low complexity" evidence="10">
    <location>
        <begin position="30"/>
        <end position="63"/>
    </location>
</feature>
<comment type="caution">
    <text evidence="14">The sequence shown here is derived from an EMBL/GenBank/DDBJ whole genome shotgun (WGS) entry which is preliminary data.</text>
</comment>
<keyword evidence="7 8" id="KW-0998">Cell outer membrane</keyword>